<comment type="similarity">
    <text evidence="3">Belongs to the glycosyl hydrolase 26 family.</text>
</comment>
<evidence type="ECO:0000256" key="3">
    <source>
        <dbReference type="PROSITE-ProRule" id="PRU01100"/>
    </source>
</evidence>
<accession>A0A077M2H1</accession>
<comment type="caution">
    <text evidence="5">The sequence shown here is derived from an EMBL/GenBank/DDBJ whole genome shotgun (WGS) entry which is preliminary data.</text>
</comment>
<dbReference type="InterPro" id="IPR022790">
    <property type="entry name" value="GH26_dom"/>
</dbReference>
<gene>
    <name evidence="5" type="ORF">BN12_4060012</name>
</gene>
<protein>
    <recommendedName>
        <fullName evidence="4">GH26 domain-containing protein</fullName>
    </recommendedName>
</protein>
<organism evidence="5 6">
    <name type="scientific">Nostocoides japonicum T1-X7</name>
    <dbReference type="NCBI Taxonomy" id="1194083"/>
    <lineage>
        <taxon>Bacteria</taxon>
        <taxon>Bacillati</taxon>
        <taxon>Actinomycetota</taxon>
        <taxon>Actinomycetes</taxon>
        <taxon>Micrococcales</taxon>
        <taxon>Intrasporangiaceae</taxon>
        <taxon>Nostocoides</taxon>
    </lineage>
</organism>
<feature type="active site" description="Proton donor" evidence="3">
    <location>
        <position position="97"/>
    </location>
</feature>
<name>A0A077M2H1_9MICO</name>
<keyword evidence="2 3" id="KW-0326">Glycosidase</keyword>
<proteinExistence type="inferred from homology"/>
<dbReference type="InterPro" id="IPR017853">
    <property type="entry name" value="GH"/>
</dbReference>
<evidence type="ECO:0000313" key="6">
    <source>
        <dbReference type="Proteomes" id="UP000035721"/>
    </source>
</evidence>
<reference evidence="5 6" key="1">
    <citation type="journal article" date="2013" name="ISME J.">
        <title>A metabolic model for members of the genus Tetrasphaera involved in enhanced biological phosphorus removal.</title>
        <authorList>
            <person name="Kristiansen R."/>
            <person name="Nguyen H.T.T."/>
            <person name="Saunders A.M."/>
            <person name="Nielsen J.L."/>
            <person name="Wimmer R."/>
            <person name="Le V.Q."/>
            <person name="McIlroy S.J."/>
            <person name="Petrovski S."/>
            <person name="Seviour R.J."/>
            <person name="Calteau A."/>
            <person name="Nielsen K.L."/>
            <person name="Nielsen P.H."/>
        </authorList>
    </citation>
    <scope>NUCLEOTIDE SEQUENCE [LARGE SCALE GENOMIC DNA]</scope>
    <source>
        <strain evidence="5 6">T1-X7</strain>
    </source>
</reference>
<dbReference type="Proteomes" id="UP000035721">
    <property type="component" value="Unassembled WGS sequence"/>
</dbReference>
<keyword evidence="1 3" id="KW-0378">Hydrolase</keyword>
<dbReference type="PROSITE" id="PS51764">
    <property type="entry name" value="GH26"/>
    <property type="match status" value="1"/>
</dbReference>
<dbReference type="AlphaFoldDB" id="A0A077M2H1"/>
<sequence length="287" mass="31672">MLKDRQQGLKAFEQTTGAPADIYHTYRFLGNLFPSPQDVAIATEPGHHRLLLIDYVPEGGRSWAQVAAGANDAVLDQEAAYIKGHYTQNFFMSIHHEPEDEVRDTAGSGYTASDFAAMFRHVVQRFRADGVTNVIYVWNIMGLQAPDTKPWFGQLYPGDAYVDWVAADPYGCYNAKVCNDFIGSTINQRFSPNAPWPGFYNWAVKAHPGKPLMLAEWGAYTNTGETARVAYLKTVLPELPQLPALKALVYWDSKDSRMGDVHLVPGSAAAAAVRQLATSSLFAQAVP</sequence>
<keyword evidence="6" id="KW-1185">Reference proteome</keyword>
<feature type="domain" description="GH26" evidence="4">
    <location>
        <begin position="1"/>
        <end position="286"/>
    </location>
</feature>
<evidence type="ECO:0000256" key="2">
    <source>
        <dbReference type="ARBA" id="ARBA00023295"/>
    </source>
</evidence>
<dbReference type="Gene3D" id="3.20.20.80">
    <property type="entry name" value="Glycosidases"/>
    <property type="match status" value="1"/>
</dbReference>
<dbReference type="Pfam" id="PF02156">
    <property type="entry name" value="Glyco_hydro_26"/>
    <property type="match status" value="1"/>
</dbReference>
<evidence type="ECO:0000259" key="4">
    <source>
        <dbReference type="PROSITE" id="PS51764"/>
    </source>
</evidence>
<evidence type="ECO:0000313" key="5">
    <source>
        <dbReference type="EMBL" id="CCH79202.1"/>
    </source>
</evidence>
<dbReference type="STRING" id="1194083.BN12_4060012"/>
<feature type="active site" description="Nucleophile" evidence="3">
    <location>
        <position position="216"/>
    </location>
</feature>
<dbReference type="GO" id="GO:0004553">
    <property type="term" value="F:hydrolase activity, hydrolyzing O-glycosyl compounds"/>
    <property type="evidence" value="ECO:0007669"/>
    <property type="project" value="InterPro"/>
</dbReference>
<dbReference type="EMBL" id="CAJB01000342">
    <property type="protein sequence ID" value="CCH79202.1"/>
    <property type="molecule type" value="Genomic_DNA"/>
</dbReference>
<dbReference type="SUPFAM" id="SSF51445">
    <property type="entry name" value="(Trans)glycosidases"/>
    <property type="match status" value="1"/>
</dbReference>
<evidence type="ECO:0000256" key="1">
    <source>
        <dbReference type="ARBA" id="ARBA00022801"/>
    </source>
</evidence>
<dbReference type="RefSeq" id="WP_162233130.1">
    <property type="nucleotide sequence ID" value="NZ_HF570958.1"/>
</dbReference>